<dbReference type="RefSeq" id="XP_045961758.1">
    <property type="nucleotide sequence ID" value="XM_046106824.1"/>
</dbReference>
<dbReference type="AlphaFoldDB" id="A0A9P8USH0"/>
<comment type="similarity">
    <text evidence="1">Belongs to the GST superfamily.</text>
</comment>
<evidence type="ECO:0000256" key="1">
    <source>
        <dbReference type="ARBA" id="ARBA00007409"/>
    </source>
</evidence>
<dbReference type="SUPFAM" id="SSF47616">
    <property type="entry name" value="GST C-terminal domain-like"/>
    <property type="match status" value="1"/>
</dbReference>
<dbReference type="InterPro" id="IPR036249">
    <property type="entry name" value="Thioredoxin-like_sf"/>
</dbReference>
<keyword evidence="5" id="KW-1185">Reference proteome</keyword>
<organism evidence="4 5">
    <name type="scientific">Truncatella angustata</name>
    <dbReference type="NCBI Taxonomy" id="152316"/>
    <lineage>
        <taxon>Eukaryota</taxon>
        <taxon>Fungi</taxon>
        <taxon>Dikarya</taxon>
        <taxon>Ascomycota</taxon>
        <taxon>Pezizomycotina</taxon>
        <taxon>Sordariomycetes</taxon>
        <taxon>Xylariomycetidae</taxon>
        <taxon>Amphisphaeriales</taxon>
        <taxon>Sporocadaceae</taxon>
        <taxon>Truncatella</taxon>
    </lineage>
</organism>
<dbReference type="GeneID" id="70135715"/>
<dbReference type="SFLD" id="SFLDG00358">
    <property type="entry name" value="Main_(cytGST)"/>
    <property type="match status" value="1"/>
</dbReference>
<comment type="caution">
    <text evidence="4">The sequence shown here is derived from an EMBL/GenBank/DDBJ whole genome shotgun (WGS) entry which is preliminary data.</text>
</comment>
<dbReference type="SFLD" id="SFLDS00019">
    <property type="entry name" value="Glutathione_Transferase_(cytos"/>
    <property type="match status" value="1"/>
</dbReference>
<dbReference type="OrthoDB" id="2309723at2759"/>
<protein>
    <submittedName>
        <fullName evidence="4">Glutathione S-transferase domain-containing protein</fullName>
    </submittedName>
</protein>
<feature type="domain" description="GST N-terminal" evidence="2">
    <location>
        <begin position="1"/>
        <end position="86"/>
    </location>
</feature>
<dbReference type="Pfam" id="PF00043">
    <property type="entry name" value="GST_C"/>
    <property type="match status" value="1"/>
</dbReference>
<dbReference type="EMBL" id="JAGPXC010000002">
    <property type="protein sequence ID" value="KAH6657524.1"/>
    <property type="molecule type" value="Genomic_DNA"/>
</dbReference>
<dbReference type="PANTHER" id="PTHR44051:SF9">
    <property type="entry name" value="GLUTATHIONE S-TRANSFERASE 1"/>
    <property type="match status" value="1"/>
</dbReference>
<sequence length="200" mass="22576">MPLEVYHLQLSQSERIVWLIEEMGIPYNLHVFKRNPQTALAPDELKAITPYGTAPYFRDTSKIPEVALSESSAIVSYIVSVFPSAPGHPRLIRTPDDPDYSTYLQWFHYANGSLQPSIAQQITMILSGLGESIATKIYRSRLLNQLKLVDEHLAKSKWFAGEELSAADCMIMFSLSTLRGFSPVDLGPYPNILRWMKDVS</sequence>
<dbReference type="PANTHER" id="PTHR44051">
    <property type="entry name" value="GLUTATHIONE S-TRANSFERASE-RELATED"/>
    <property type="match status" value="1"/>
</dbReference>
<dbReference type="Proteomes" id="UP000758603">
    <property type="component" value="Unassembled WGS sequence"/>
</dbReference>
<dbReference type="InterPro" id="IPR004046">
    <property type="entry name" value="GST_C"/>
</dbReference>
<feature type="domain" description="GST C-terminal" evidence="3">
    <location>
        <begin position="96"/>
        <end position="200"/>
    </location>
</feature>
<dbReference type="Pfam" id="PF13409">
    <property type="entry name" value="GST_N_2"/>
    <property type="match status" value="1"/>
</dbReference>
<reference evidence="4" key="1">
    <citation type="journal article" date="2021" name="Nat. Commun.">
        <title>Genetic determinants of endophytism in the Arabidopsis root mycobiome.</title>
        <authorList>
            <person name="Mesny F."/>
            <person name="Miyauchi S."/>
            <person name="Thiergart T."/>
            <person name="Pickel B."/>
            <person name="Atanasova L."/>
            <person name="Karlsson M."/>
            <person name="Huettel B."/>
            <person name="Barry K.W."/>
            <person name="Haridas S."/>
            <person name="Chen C."/>
            <person name="Bauer D."/>
            <person name="Andreopoulos W."/>
            <person name="Pangilinan J."/>
            <person name="LaButti K."/>
            <person name="Riley R."/>
            <person name="Lipzen A."/>
            <person name="Clum A."/>
            <person name="Drula E."/>
            <person name="Henrissat B."/>
            <person name="Kohler A."/>
            <person name="Grigoriev I.V."/>
            <person name="Martin F.M."/>
            <person name="Hacquard S."/>
        </authorList>
    </citation>
    <scope>NUCLEOTIDE SEQUENCE</scope>
    <source>
        <strain evidence="4">MPI-SDFR-AT-0073</strain>
    </source>
</reference>
<dbReference type="InterPro" id="IPR004045">
    <property type="entry name" value="Glutathione_S-Trfase_N"/>
</dbReference>
<dbReference type="PROSITE" id="PS50405">
    <property type="entry name" value="GST_CTER"/>
    <property type="match status" value="1"/>
</dbReference>
<dbReference type="InterPro" id="IPR040079">
    <property type="entry name" value="Glutathione_S-Trfase"/>
</dbReference>
<name>A0A9P8USH0_9PEZI</name>
<dbReference type="SUPFAM" id="SSF52833">
    <property type="entry name" value="Thioredoxin-like"/>
    <property type="match status" value="1"/>
</dbReference>
<dbReference type="InterPro" id="IPR036282">
    <property type="entry name" value="Glutathione-S-Trfase_C_sf"/>
</dbReference>
<evidence type="ECO:0000259" key="3">
    <source>
        <dbReference type="PROSITE" id="PS50405"/>
    </source>
</evidence>
<accession>A0A9P8USH0</accession>
<evidence type="ECO:0000259" key="2">
    <source>
        <dbReference type="PROSITE" id="PS50404"/>
    </source>
</evidence>
<evidence type="ECO:0000313" key="5">
    <source>
        <dbReference type="Proteomes" id="UP000758603"/>
    </source>
</evidence>
<dbReference type="PROSITE" id="PS50404">
    <property type="entry name" value="GST_NTER"/>
    <property type="match status" value="1"/>
</dbReference>
<proteinExistence type="inferred from homology"/>
<dbReference type="InterPro" id="IPR010987">
    <property type="entry name" value="Glutathione-S-Trfase_C-like"/>
</dbReference>
<evidence type="ECO:0000313" key="4">
    <source>
        <dbReference type="EMBL" id="KAH6657524.1"/>
    </source>
</evidence>
<dbReference type="Gene3D" id="1.20.1050.10">
    <property type="match status" value="1"/>
</dbReference>
<gene>
    <name evidence="4" type="ORF">BKA67DRAFT_655787</name>
</gene>
<dbReference type="Gene3D" id="3.40.30.10">
    <property type="entry name" value="Glutaredoxin"/>
    <property type="match status" value="1"/>
</dbReference>
<dbReference type="CDD" id="cd03046">
    <property type="entry name" value="GST_N_GTT1_like"/>
    <property type="match status" value="1"/>
</dbReference>